<evidence type="ECO:0000313" key="1">
    <source>
        <dbReference type="EMBL" id="KLU21973.1"/>
    </source>
</evidence>
<sequence>MYKDYVGEASKRQLLHLRDYLLKETLSHVERHQEERCVGIAPTALTETQMLELMGYRMRLRDIEKHPQFPRYSSLPPVPAFCDIGTPLSHDRFERSVYQTAFSNLSDDVNAERQAARGVQSA</sequence>
<name>A0A0J1FQE4_9BURK</name>
<reference evidence="1 2" key="1">
    <citation type="journal article" date="2015" name="Genome Announc.">
        <title>Draft Genome Sequence of Burkholderia sp. Strain PML1(12), an Ectomycorrhizosphere-Inhabiting Bacterium with Effective Mineral-Weathering Ability.</title>
        <authorList>
            <person name="Uroz S."/>
            <person name="Oger P."/>
        </authorList>
    </citation>
    <scope>NUCLEOTIDE SEQUENCE [LARGE SCALE GENOMIC DNA]</scope>
    <source>
        <strain evidence="2">PML1(12)</strain>
    </source>
</reference>
<accession>A0A0J1FQE4</accession>
<keyword evidence="2" id="KW-1185">Reference proteome</keyword>
<dbReference type="Proteomes" id="UP000035963">
    <property type="component" value="Unassembled WGS sequence"/>
</dbReference>
<organism evidence="1 2">
    <name type="scientific">Caballeronia mineralivorans PML1(12)</name>
    <dbReference type="NCBI Taxonomy" id="908627"/>
    <lineage>
        <taxon>Bacteria</taxon>
        <taxon>Pseudomonadati</taxon>
        <taxon>Pseudomonadota</taxon>
        <taxon>Betaproteobacteria</taxon>
        <taxon>Burkholderiales</taxon>
        <taxon>Burkholderiaceae</taxon>
        <taxon>Caballeronia</taxon>
    </lineage>
</organism>
<evidence type="ECO:0000313" key="2">
    <source>
        <dbReference type="Proteomes" id="UP000035963"/>
    </source>
</evidence>
<protein>
    <submittedName>
        <fullName evidence="1">Uncharacterized protein</fullName>
    </submittedName>
</protein>
<dbReference type="AlphaFoldDB" id="A0A0J1FQE4"/>
<gene>
    <name evidence="1" type="ORF">EOS_33060</name>
</gene>
<dbReference type="EMBL" id="AEJF01000194">
    <property type="protein sequence ID" value="KLU21973.1"/>
    <property type="molecule type" value="Genomic_DNA"/>
</dbReference>
<proteinExistence type="predicted"/>
<comment type="caution">
    <text evidence="1">The sequence shown here is derived from an EMBL/GenBank/DDBJ whole genome shotgun (WGS) entry which is preliminary data.</text>
</comment>
<dbReference type="RefSeq" id="WP_047896422.1">
    <property type="nucleotide sequence ID" value="NZ_AEJF01000194.1"/>
</dbReference>